<keyword evidence="1" id="KW-0496">Mitochondrion</keyword>
<reference evidence="1" key="1">
    <citation type="journal article" date="2020" name="Plant Mol. Biol.">
        <title>Multichromosomal structure and foreign tracts in the Ombrophytum subterraneum (Balanophoraceae) mitochondrial genome.</title>
        <authorList>
            <person name="Roulet M.E."/>
            <person name="Garcia L.E."/>
            <person name="Gandini C.L."/>
            <person name="Sato H."/>
            <person name="Ponce G."/>
            <person name="Sanchez-Puerta M.V."/>
        </authorList>
    </citation>
    <scope>NUCLEOTIDE SEQUENCE</scope>
    <source>
        <tissue evidence="1">Tuber</tissue>
    </source>
</reference>
<name>A0A6M8PL53_9MAGN</name>
<organism evidence="1">
    <name type="scientific">Ombrophytum subterraneum</name>
    <dbReference type="NCBI Taxonomy" id="50155"/>
    <lineage>
        <taxon>Eukaryota</taxon>
        <taxon>Viridiplantae</taxon>
        <taxon>Streptophyta</taxon>
        <taxon>Embryophyta</taxon>
        <taxon>Tracheophyta</taxon>
        <taxon>Spermatophyta</taxon>
        <taxon>Magnoliopsida</taxon>
        <taxon>eudicotyledons</taxon>
        <taxon>Gunneridae</taxon>
        <taxon>Pentapetalae</taxon>
        <taxon>Santalales</taxon>
        <taxon>Balanophoraceae</taxon>
        <taxon>Ombrophytum</taxon>
    </lineage>
</organism>
<proteinExistence type="predicted"/>
<protein>
    <submittedName>
        <fullName evidence="1">Uncharacterized protein</fullName>
    </submittedName>
</protein>
<geneLocation type="mitochondrion" evidence="1"/>
<dbReference type="AlphaFoldDB" id="A0A6M8PL53"/>
<dbReference type="EMBL" id="MT076306">
    <property type="protein sequence ID" value="QKI32036.1"/>
    <property type="molecule type" value="Genomic_DNA"/>
</dbReference>
<evidence type="ECO:0000313" key="1">
    <source>
        <dbReference type="EMBL" id="QKI32036.1"/>
    </source>
</evidence>
<sequence length="106" mass="11672">MPALEIQMGLAAALSVTAVPADLDERQVNHSLNVGLETQATVTGSRKARSFHNPGENGIPYKKGPFVLFFFHKPGKNPFKYGARPFSRDEKSGCLDMISYEISYNP</sequence>
<gene>
    <name evidence="1" type="primary">orf106c</name>
</gene>
<accession>A0A6M8PL53</accession>